<accession>A0AA49ERQ7</accession>
<gene>
    <name evidence="1" type="primary">57</name>
    <name evidence="1" type="ORF">SEA_EMOTION_57</name>
</gene>
<proteinExistence type="predicted"/>
<evidence type="ECO:0000313" key="1">
    <source>
        <dbReference type="EMBL" id="WGH21406.1"/>
    </source>
</evidence>
<reference evidence="1" key="1">
    <citation type="submission" date="2023-03" db="EMBL/GenBank/DDBJ databases">
        <authorList>
            <person name="Barcik Weissman S.N."/>
            <person name="Chang S."/>
            <person name="Chen D.A."/>
            <person name="Chew B."/>
            <person name="De Jesus J.L."/>
            <person name="Han M.T."/>
            <person name="Hsu T.-Y."/>
            <person name="Rivera W."/>
            <person name="Vu T.L."/>
            <person name="Garza D.R."/>
            <person name="Stephenson J.C."/>
            <person name="Zorawik M."/>
            <person name="Reddi K."/>
            <person name="Freise A.C."/>
            <person name="Furlong K.P."/>
            <person name="Rudner A.D."/>
            <person name="Beyer A.R."/>
            <person name="Chong R.A."/>
            <person name="Edgington N.P."/>
            <person name="Garcia Costas A.M."/>
            <person name="Gibb B.P."/>
            <person name="Klyczek K.K."/>
            <person name="Swerdlow S.J."/>
            <person name="Russell D.A."/>
            <person name="Jacobs-Sera D."/>
            <person name="Hatfull G.F."/>
        </authorList>
    </citation>
    <scope>NUCLEOTIDE SEQUENCE</scope>
</reference>
<sequence>MRIDPCKECGEYVNIPSDHAPDCSLRQGFRQS</sequence>
<dbReference type="Proteomes" id="UP001240749">
    <property type="component" value="Segment"/>
</dbReference>
<organism evidence="1 2">
    <name type="scientific">Arthrobacter phage Emotion</name>
    <dbReference type="NCBI Taxonomy" id="3038361"/>
    <lineage>
        <taxon>Viruses</taxon>
        <taxon>Duplodnaviria</taxon>
        <taxon>Heunggongvirae</taxon>
        <taxon>Uroviricota</taxon>
        <taxon>Caudoviricetes</taxon>
        <taxon>Casidaviridae</taxon>
        <taxon>Emotionvirus</taxon>
        <taxon>Emotionvirus emotion</taxon>
    </lineage>
</organism>
<name>A0AA49ERQ7_9CAUD</name>
<protein>
    <submittedName>
        <fullName evidence="1">Uncharacterized protein</fullName>
    </submittedName>
</protein>
<keyword evidence="2" id="KW-1185">Reference proteome</keyword>
<evidence type="ECO:0000313" key="2">
    <source>
        <dbReference type="Proteomes" id="UP001240749"/>
    </source>
</evidence>
<dbReference type="EMBL" id="OQ709216">
    <property type="protein sequence ID" value="WGH21406.1"/>
    <property type="molecule type" value="Genomic_DNA"/>
</dbReference>